<reference evidence="2 3" key="1">
    <citation type="submission" date="2019-12" db="EMBL/GenBank/DDBJ databases">
        <authorList>
            <person name="Huq M.A."/>
        </authorList>
    </citation>
    <scope>NUCLEOTIDE SEQUENCE [LARGE SCALE GENOMIC DNA]</scope>
    <source>
        <strain evidence="2 3">MAH-25</strain>
    </source>
</reference>
<name>A0A6N8IXB2_9BURK</name>
<organism evidence="2 3">
    <name type="scientific">Ramlibacter pinisoli</name>
    <dbReference type="NCBI Taxonomy" id="2682844"/>
    <lineage>
        <taxon>Bacteria</taxon>
        <taxon>Pseudomonadati</taxon>
        <taxon>Pseudomonadota</taxon>
        <taxon>Betaproteobacteria</taxon>
        <taxon>Burkholderiales</taxon>
        <taxon>Comamonadaceae</taxon>
        <taxon>Ramlibacter</taxon>
    </lineage>
</organism>
<evidence type="ECO:0000313" key="2">
    <source>
        <dbReference type="EMBL" id="MVQ31639.1"/>
    </source>
</evidence>
<dbReference type="RefSeq" id="WP_157399667.1">
    <property type="nucleotide sequence ID" value="NZ_WSEL01000009.1"/>
</dbReference>
<comment type="caution">
    <text evidence="2">The sequence shown here is derived from an EMBL/GenBank/DDBJ whole genome shotgun (WGS) entry which is preliminary data.</text>
</comment>
<protein>
    <recommendedName>
        <fullName evidence="1">Hemerythrin-like domain-containing protein</fullName>
    </recommendedName>
</protein>
<evidence type="ECO:0000313" key="3">
    <source>
        <dbReference type="Proteomes" id="UP000469385"/>
    </source>
</evidence>
<dbReference type="InterPro" id="IPR012312">
    <property type="entry name" value="Hemerythrin-like"/>
</dbReference>
<sequence length="239" mass="26514">MPDAAPAAAEAPKPMPFAIMRNTHEALRASIRLQEAALETRDRTAFADEWRRLQRGLAVHMAMEDRDMFSLLDAVSEGACAAAGLPAEHTDDKRLGAAVEAALAGPDLADLRNAWSAWRDEHLHHLEHEEAVMMPLTMKTAPTPEGRARVVHDRLLTPGTGLPDFDWFVGWVVEMLSRHGSTAQPPAVATRVFVWGLQHACTPEQWRHFRPIVQRSCPPAIWDELVRGYALDTDGKIPS</sequence>
<keyword evidence="3" id="KW-1185">Reference proteome</keyword>
<gene>
    <name evidence="2" type="ORF">GON04_19430</name>
</gene>
<evidence type="ECO:0000259" key="1">
    <source>
        <dbReference type="Pfam" id="PF01814"/>
    </source>
</evidence>
<dbReference type="Proteomes" id="UP000469385">
    <property type="component" value="Unassembled WGS sequence"/>
</dbReference>
<dbReference type="AlphaFoldDB" id="A0A6N8IXB2"/>
<dbReference type="EMBL" id="WSEL01000009">
    <property type="protein sequence ID" value="MVQ31639.1"/>
    <property type="molecule type" value="Genomic_DNA"/>
</dbReference>
<proteinExistence type="predicted"/>
<dbReference type="Gene3D" id="1.20.120.520">
    <property type="entry name" value="nmb1532 protein domain like"/>
    <property type="match status" value="1"/>
</dbReference>
<feature type="domain" description="Hemerythrin-like" evidence="1">
    <location>
        <begin position="16"/>
        <end position="136"/>
    </location>
</feature>
<dbReference type="Pfam" id="PF01814">
    <property type="entry name" value="Hemerythrin"/>
    <property type="match status" value="1"/>
</dbReference>
<accession>A0A6N8IXB2</accession>